<keyword evidence="2" id="KW-1185">Reference proteome</keyword>
<dbReference type="InterPro" id="IPR009609">
    <property type="entry name" value="Phosphonate_metab_PhnG"/>
</dbReference>
<evidence type="ECO:0000313" key="1">
    <source>
        <dbReference type="EMBL" id="MBL0372915.1"/>
    </source>
</evidence>
<organism evidence="1 2">
    <name type="scientific">Rhizobium setariae</name>
    <dbReference type="NCBI Taxonomy" id="2801340"/>
    <lineage>
        <taxon>Bacteria</taxon>
        <taxon>Pseudomonadati</taxon>
        <taxon>Pseudomonadota</taxon>
        <taxon>Alphaproteobacteria</taxon>
        <taxon>Hyphomicrobiales</taxon>
        <taxon>Rhizobiaceae</taxon>
        <taxon>Rhizobium/Agrobacterium group</taxon>
        <taxon>Rhizobium</taxon>
    </lineage>
</organism>
<name>A0A936YUL0_9HYPH</name>
<dbReference type="GO" id="GO:0015716">
    <property type="term" value="P:organic phosphonate transport"/>
    <property type="evidence" value="ECO:0007669"/>
    <property type="project" value="InterPro"/>
</dbReference>
<reference evidence="1" key="1">
    <citation type="submission" date="2021-01" db="EMBL/GenBank/DDBJ databases">
        <title>Rhizobium sp. strain KVB221 16S ribosomal RNA gene Genome sequencing and assembly.</title>
        <authorList>
            <person name="Kang M."/>
        </authorList>
    </citation>
    <scope>NUCLEOTIDE SEQUENCE</scope>
    <source>
        <strain evidence="1">KVB221</strain>
    </source>
</reference>
<protein>
    <submittedName>
        <fullName evidence="1">Phosphonate C-P lyase system protein PhnG</fullName>
    </submittedName>
</protein>
<dbReference type="Pfam" id="PF06754">
    <property type="entry name" value="PhnG"/>
    <property type="match status" value="1"/>
</dbReference>
<keyword evidence="1" id="KW-0456">Lyase</keyword>
<evidence type="ECO:0000313" key="2">
    <source>
        <dbReference type="Proteomes" id="UP000633219"/>
    </source>
</evidence>
<dbReference type="Proteomes" id="UP000633219">
    <property type="component" value="Unassembled WGS sequence"/>
</dbReference>
<dbReference type="AlphaFoldDB" id="A0A936YUL0"/>
<accession>A0A936YUL0</accession>
<dbReference type="GO" id="GO:0016829">
    <property type="term" value="F:lyase activity"/>
    <property type="evidence" value="ECO:0007669"/>
    <property type="project" value="UniProtKB-KW"/>
</dbReference>
<comment type="caution">
    <text evidence="1">The sequence shown here is derived from an EMBL/GenBank/DDBJ whole genome shotgun (WGS) entry which is preliminary data.</text>
</comment>
<proteinExistence type="predicted"/>
<gene>
    <name evidence="1" type="primary">phnG</name>
    <name evidence="1" type="ORF">JJB09_12850</name>
</gene>
<dbReference type="RefSeq" id="WP_201658454.1">
    <property type="nucleotide sequence ID" value="NZ_JAEQNC010000006.1"/>
</dbReference>
<dbReference type="NCBIfam" id="TIGR03293">
    <property type="entry name" value="PhnG_redo"/>
    <property type="match status" value="1"/>
</dbReference>
<sequence>MSTERRLDEGLERRRRTMEVLARADEKELAAAWSALGNPPDFTAVRGPETGLVMVRGRIGGGGSPFNLGETSVSRATIRLETGEIGHGHVLGLSRKSAELIALFDALAQRPELAGAVDDLVLRVSDRLADEDAREKRRTAATKVEFFTMVRGDD</sequence>
<dbReference type="EMBL" id="JAEQNC010000006">
    <property type="protein sequence ID" value="MBL0372915.1"/>
    <property type="molecule type" value="Genomic_DNA"/>
</dbReference>
<dbReference type="GO" id="GO:0019634">
    <property type="term" value="P:organic phosphonate metabolic process"/>
    <property type="evidence" value="ECO:0007669"/>
    <property type="project" value="InterPro"/>
</dbReference>